<dbReference type="GeneID" id="24141557"/>
<dbReference type="VEuPathDB" id="FungiDB:SPRG_20414"/>
<feature type="non-terminal residue" evidence="2">
    <location>
        <position position="1"/>
    </location>
</feature>
<dbReference type="Proteomes" id="UP000030745">
    <property type="component" value="Unassembled WGS sequence"/>
</dbReference>
<dbReference type="KEGG" id="spar:SPRG_20414"/>
<evidence type="ECO:0000313" key="3">
    <source>
        <dbReference type="Proteomes" id="UP000030745"/>
    </source>
</evidence>
<evidence type="ECO:0000313" key="2">
    <source>
        <dbReference type="EMBL" id="KDO27326.1"/>
    </source>
</evidence>
<feature type="region of interest" description="Disordered" evidence="1">
    <location>
        <begin position="87"/>
        <end position="119"/>
    </location>
</feature>
<dbReference type="AlphaFoldDB" id="A0A067CLA7"/>
<gene>
    <name evidence="2" type="ORF">SPRG_20414</name>
</gene>
<proteinExistence type="predicted"/>
<keyword evidence="3" id="KW-1185">Reference proteome</keyword>
<dbReference type="RefSeq" id="XP_012202116.1">
    <property type="nucleotide sequence ID" value="XM_012346726.1"/>
</dbReference>
<organism evidence="2 3">
    <name type="scientific">Saprolegnia parasitica (strain CBS 223.65)</name>
    <dbReference type="NCBI Taxonomy" id="695850"/>
    <lineage>
        <taxon>Eukaryota</taxon>
        <taxon>Sar</taxon>
        <taxon>Stramenopiles</taxon>
        <taxon>Oomycota</taxon>
        <taxon>Saprolegniomycetes</taxon>
        <taxon>Saprolegniales</taxon>
        <taxon>Saprolegniaceae</taxon>
        <taxon>Saprolegnia</taxon>
    </lineage>
</organism>
<protein>
    <submittedName>
        <fullName evidence="2">Uncharacterized protein</fullName>
    </submittedName>
</protein>
<dbReference type="EMBL" id="KK583218">
    <property type="protein sequence ID" value="KDO27326.1"/>
    <property type="molecule type" value="Genomic_DNA"/>
</dbReference>
<sequence>RYGRCRLGCHRSSTCHRHTPRTDKAGTKLILDEASNLKRCQLQPSTLVLPGGSIELAFGLGGRPQSRRRRWCCHWRCQRRNQSDFGQYDREVPDKPCNIAPPDDEEHVKPARDRSRRKCNRRRGRGTLWRCAQ</sequence>
<accession>A0A067CLA7</accession>
<reference evidence="2 3" key="1">
    <citation type="journal article" date="2013" name="PLoS Genet.">
        <title>Distinctive expansion of potential virulence genes in the genome of the oomycete fish pathogen Saprolegnia parasitica.</title>
        <authorList>
            <person name="Jiang R.H."/>
            <person name="de Bruijn I."/>
            <person name="Haas B.J."/>
            <person name="Belmonte R."/>
            <person name="Lobach L."/>
            <person name="Christie J."/>
            <person name="van den Ackerveken G."/>
            <person name="Bottin A."/>
            <person name="Bulone V."/>
            <person name="Diaz-Moreno S.M."/>
            <person name="Dumas B."/>
            <person name="Fan L."/>
            <person name="Gaulin E."/>
            <person name="Govers F."/>
            <person name="Grenville-Briggs L.J."/>
            <person name="Horner N.R."/>
            <person name="Levin J.Z."/>
            <person name="Mammella M."/>
            <person name="Meijer H.J."/>
            <person name="Morris P."/>
            <person name="Nusbaum C."/>
            <person name="Oome S."/>
            <person name="Phillips A.J."/>
            <person name="van Rooyen D."/>
            <person name="Rzeszutek E."/>
            <person name="Saraiva M."/>
            <person name="Secombes C.J."/>
            <person name="Seidl M.F."/>
            <person name="Snel B."/>
            <person name="Stassen J.H."/>
            <person name="Sykes S."/>
            <person name="Tripathy S."/>
            <person name="van den Berg H."/>
            <person name="Vega-Arreguin J.C."/>
            <person name="Wawra S."/>
            <person name="Young S.K."/>
            <person name="Zeng Q."/>
            <person name="Dieguez-Uribeondo J."/>
            <person name="Russ C."/>
            <person name="Tyler B.M."/>
            <person name="van West P."/>
        </authorList>
    </citation>
    <scope>NUCLEOTIDE SEQUENCE [LARGE SCALE GENOMIC DNA]</scope>
    <source>
        <strain evidence="2 3">CBS 223.65</strain>
    </source>
</reference>
<evidence type="ECO:0000256" key="1">
    <source>
        <dbReference type="SAM" id="MobiDB-lite"/>
    </source>
</evidence>
<name>A0A067CLA7_SAPPC</name>